<keyword evidence="10" id="KW-1185">Reference proteome</keyword>
<dbReference type="AlphaFoldDB" id="Q1ISY9"/>
<comment type="subunit">
    <text evidence="7">Heterodimer of a catalytic subunit (MsrP) and a heme-binding subunit (MsrQ).</text>
</comment>
<organism evidence="9 10">
    <name type="scientific">Koribacter versatilis (strain Ellin345)</name>
    <dbReference type="NCBI Taxonomy" id="204669"/>
    <lineage>
        <taxon>Bacteria</taxon>
        <taxon>Pseudomonadati</taxon>
        <taxon>Acidobacteriota</taxon>
        <taxon>Terriglobia</taxon>
        <taxon>Terriglobales</taxon>
        <taxon>Candidatus Korobacteraceae</taxon>
        <taxon>Candidatus Korobacter</taxon>
    </lineage>
</organism>
<comment type="function">
    <text evidence="7">Part of the MsrPQ system that repairs oxidized cell envelope proteins containing methionine sulfoxide residues (Met-O), using respiratory chain electrons. Thus protects these proteins from oxidative-stress damage caused by reactive species of oxygen and chlorine. MsrPQ is essential for the maintenance of envelope integrity under bleach stress, rescuing a wide series of structurally unrelated cell envelope proteins from methionine oxidation. MsrQ provides electrons for reduction to the reductase catalytic subunit MsrP, using the quinone pool of the respiratory chain.</text>
</comment>
<dbReference type="EMBL" id="CP000360">
    <property type="protein sequence ID" value="ABF40011.1"/>
    <property type="molecule type" value="Genomic_DNA"/>
</dbReference>
<evidence type="ECO:0000259" key="8">
    <source>
        <dbReference type="Pfam" id="PF01794"/>
    </source>
</evidence>
<dbReference type="EnsemblBacteria" id="ABF40011">
    <property type="protein sequence ID" value="ABF40011"/>
    <property type="gene ID" value="Acid345_1008"/>
</dbReference>
<keyword evidence="7" id="KW-0285">Flavoprotein</keyword>
<comment type="subcellular location">
    <subcellularLocation>
        <location evidence="7">Cell inner membrane</location>
        <topology evidence="7">Multi-pass membrane protein</topology>
    </subcellularLocation>
    <subcellularLocation>
        <location evidence="1">Membrane</location>
        <topology evidence="1">Multi-pass membrane protein</topology>
    </subcellularLocation>
</comment>
<comment type="cofactor">
    <cofactor evidence="7">
        <name>heme b</name>
        <dbReference type="ChEBI" id="CHEBI:60344"/>
    </cofactor>
    <text evidence="7">Binds 1 heme b (iron(II)-protoporphyrin IX) group per subunit.</text>
</comment>
<evidence type="ECO:0000256" key="3">
    <source>
        <dbReference type="ARBA" id="ARBA00022692"/>
    </source>
</evidence>
<feature type="transmembrane region" description="Helical" evidence="7">
    <location>
        <begin position="113"/>
        <end position="134"/>
    </location>
</feature>
<comment type="caution">
    <text evidence="7">Lacks conserved residue(s) required for the propagation of feature annotation.</text>
</comment>
<gene>
    <name evidence="7" type="primary">msrQ</name>
    <name evidence="9" type="ordered locus">Acid345_1008</name>
</gene>
<evidence type="ECO:0000256" key="5">
    <source>
        <dbReference type="ARBA" id="ARBA00023004"/>
    </source>
</evidence>
<dbReference type="PANTHER" id="PTHR36964">
    <property type="entry name" value="PROTEIN-METHIONINE-SULFOXIDE REDUCTASE HEME-BINDING SUBUNIT MSRQ"/>
    <property type="match status" value="1"/>
</dbReference>
<dbReference type="RefSeq" id="WP_011521813.1">
    <property type="nucleotide sequence ID" value="NC_008009.1"/>
</dbReference>
<dbReference type="GO" id="GO:0030091">
    <property type="term" value="P:protein repair"/>
    <property type="evidence" value="ECO:0007669"/>
    <property type="project" value="UniProtKB-UniRule"/>
</dbReference>
<reference evidence="9 10" key="1">
    <citation type="journal article" date="2009" name="Appl. Environ. Microbiol.">
        <title>Three genomes from the phylum Acidobacteria provide insight into the lifestyles of these microorganisms in soils.</title>
        <authorList>
            <person name="Ward N.L."/>
            <person name="Challacombe J.F."/>
            <person name="Janssen P.H."/>
            <person name="Henrissat B."/>
            <person name="Coutinho P.M."/>
            <person name="Wu M."/>
            <person name="Xie G."/>
            <person name="Haft D.H."/>
            <person name="Sait M."/>
            <person name="Badger J."/>
            <person name="Barabote R.D."/>
            <person name="Bradley B."/>
            <person name="Brettin T.S."/>
            <person name="Brinkac L.M."/>
            <person name="Bruce D."/>
            <person name="Creasy T."/>
            <person name="Daugherty S.C."/>
            <person name="Davidsen T.M."/>
            <person name="DeBoy R.T."/>
            <person name="Detter J.C."/>
            <person name="Dodson R.J."/>
            <person name="Durkin A.S."/>
            <person name="Ganapathy A."/>
            <person name="Gwinn-Giglio M."/>
            <person name="Han C.S."/>
            <person name="Khouri H."/>
            <person name="Kiss H."/>
            <person name="Kothari S.P."/>
            <person name="Madupu R."/>
            <person name="Nelson K.E."/>
            <person name="Nelson W.C."/>
            <person name="Paulsen I."/>
            <person name="Penn K."/>
            <person name="Ren Q."/>
            <person name="Rosovitz M.J."/>
            <person name="Selengut J.D."/>
            <person name="Shrivastava S."/>
            <person name="Sullivan S.A."/>
            <person name="Tapia R."/>
            <person name="Thompson L.S."/>
            <person name="Watkins K.L."/>
            <person name="Yang Q."/>
            <person name="Yu C."/>
            <person name="Zafar N."/>
            <person name="Zhou L."/>
            <person name="Kuske C.R."/>
        </authorList>
    </citation>
    <scope>NUCLEOTIDE SEQUENCE [LARGE SCALE GENOMIC DNA]</scope>
    <source>
        <strain evidence="9 10">Ellin345</strain>
    </source>
</reference>
<dbReference type="GO" id="GO:0020037">
    <property type="term" value="F:heme binding"/>
    <property type="evidence" value="ECO:0007669"/>
    <property type="project" value="UniProtKB-UniRule"/>
</dbReference>
<evidence type="ECO:0000256" key="4">
    <source>
        <dbReference type="ARBA" id="ARBA00022989"/>
    </source>
</evidence>
<keyword evidence="7" id="KW-0479">Metal-binding</keyword>
<dbReference type="eggNOG" id="COG2717">
    <property type="taxonomic scope" value="Bacteria"/>
</dbReference>
<comment type="similarity">
    <text evidence="7">Belongs to the MsrQ family.</text>
</comment>
<dbReference type="Proteomes" id="UP000002432">
    <property type="component" value="Chromosome"/>
</dbReference>
<evidence type="ECO:0000256" key="6">
    <source>
        <dbReference type="ARBA" id="ARBA00023136"/>
    </source>
</evidence>
<proteinExistence type="inferred from homology"/>
<protein>
    <recommendedName>
        <fullName evidence="7">Protein-methionine-sulfoxide reductase heme-binding subunit MsrQ</fullName>
    </recommendedName>
    <alternativeName>
        <fullName evidence="7">Flavocytochrome MsrQ</fullName>
    </alternativeName>
</protein>
<dbReference type="GO" id="GO:0009055">
    <property type="term" value="F:electron transfer activity"/>
    <property type="evidence" value="ECO:0007669"/>
    <property type="project" value="UniProtKB-UniRule"/>
</dbReference>
<sequence>MRPKLIKPLVFIACLMPVANMAFGGFRAQLGANPIEAITHETGDWTMILIMTTLAITPLRRITGISELISFRRMIGLFAFFYGTLHFLTYIWLDKFFDMHEIVKDVYKRPFITAGFTAFVLMIPLALTSTKGWIRRLGKKWTALHRLIYGTALAGVVHYIWLTKRDEAKPFMYAVILAALMLWRAWAWWEKRRKVSGARVAEAA</sequence>
<keyword evidence="7" id="KW-0349">Heme</keyword>
<evidence type="ECO:0000256" key="7">
    <source>
        <dbReference type="HAMAP-Rule" id="MF_01207"/>
    </source>
</evidence>
<feature type="transmembrane region" description="Helical" evidence="7">
    <location>
        <begin position="146"/>
        <end position="164"/>
    </location>
</feature>
<keyword evidence="7" id="KW-0288">FMN</keyword>
<keyword evidence="7" id="KW-0249">Electron transport</keyword>
<dbReference type="OrthoDB" id="9788328at2"/>
<evidence type="ECO:0000256" key="2">
    <source>
        <dbReference type="ARBA" id="ARBA00022448"/>
    </source>
</evidence>
<feature type="transmembrane region" description="Helical" evidence="7">
    <location>
        <begin position="45"/>
        <end position="62"/>
    </location>
</feature>
<dbReference type="GO" id="GO:0010181">
    <property type="term" value="F:FMN binding"/>
    <property type="evidence" value="ECO:0007669"/>
    <property type="project" value="UniProtKB-UniRule"/>
</dbReference>
<dbReference type="PANTHER" id="PTHR36964:SF1">
    <property type="entry name" value="PROTEIN-METHIONINE-SULFOXIDE REDUCTASE HEME-BINDING SUBUNIT MSRQ"/>
    <property type="match status" value="1"/>
</dbReference>
<keyword evidence="5 7" id="KW-0408">Iron</keyword>
<dbReference type="GO" id="GO:0046872">
    <property type="term" value="F:metal ion binding"/>
    <property type="evidence" value="ECO:0007669"/>
    <property type="project" value="UniProtKB-KW"/>
</dbReference>
<dbReference type="GO" id="GO:0005886">
    <property type="term" value="C:plasma membrane"/>
    <property type="evidence" value="ECO:0007669"/>
    <property type="project" value="UniProtKB-SubCell"/>
</dbReference>
<dbReference type="HOGENOM" id="CLU_080662_0_1_0"/>
<feature type="transmembrane region" description="Helical" evidence="7">
    <location>
        <begin position="170"/>
        <end position="189"/>
    </location>
</feature>
<keyword evidence="6 7" id="KW-0472">Membrane</keyword>
<dbReference type="GO" id="GO:0016679">
    <property type="term" value="F:oxidoreductase activity, acting on diphenols and related substances as donors"/>
    <property type="evidence" value="ECO:0007669"/>
    <property type="project" value="TreeGrafter"/>
</dbReference>
<feature type="transmembrane region" description="Helical" evidence="7">
    <location>
        <begin position="74"/>
        <end position="93"/>
    </location>
</feature>
<keyword evidence="4 7" id="KW-1133">Transmembrane helix</keyword>
<evidence type="ECO:0000313" key="10">
    <source>
        <dbReference type="Proteomes" id="UP000002432"/>
    </source>
</evidence>
<keyword evidence="7" id="KW-0997">Cell inner membrane</keyword>
<keyword evidence="7" id="KW-1003">Cell membrane</keyword>
<evidence type="ECO:0000313" key="9">
    <source>
        <dbReference type="EMBL" id="ABF40011.1"/>
    </source>
</evidence>
<keyword evidence="3 7" id="KW-0812">Transmembrane</keyword>
<comment type="cofactor">
    <cofactor evidence="7">
        <name>FMN</name>
        <dbReference type="ChEBI" id="CHEBI:58210"/>
    </cofactor>
    <text evidence="7">Binds 1 FMN per subunit.</text>
</comment>
<dbReference type="InterPro" id="IPR022837">
    <property type="entry name" value="MsrQ-like"/>
</dbReference>
<accession>Q1ISY9</accession>
<dbReference type="KEGG" id="aba:Acid345_1008"/>
<dbReference type="HAMAP" id="MF_01207">
    <property type="entry name" value="MsrQ"/>
    <property type="match status" value="1"/>
</dbReference>
<name>Q1ISY9_KORVE</name>
<evidence type="ECO:0000256" key="1">
    <source>
        <dbReference type="ARBA" id="ARBA00004141"/>
    </source>
</evidence>
<dbReference type="Pfam" id="PF01794">
    <property type="entry name" value="Ferric_reduct"/>
    <property type="match status" value="1"/>
</dbReference>
<dbReference type="STRING" id="204669.Acid345_1008"/>
<dbReference type="InterPro" id="IPR013130">
    <property type="entry name" value="Fe3_Rdtase_TM_dom"/>
</dbReference>
<feature type="domain" description="Ferric oxidoreductase" evidence="8">
    <location>
        <begin position="43"/>
        <end position="155"/>
    </location>
</feature>
<keyword evidence="2 7" id="KW-0813">Transport</keyword>